<protein>
    <submittedName>
        <fullName evidence="2">CotS family spore coat protein</fullName>
    </submittedName>
</protein>
<keyword evidence="2" id="KW-0167">Capsid protein</keyword>
<dbReference type="Gene3D" id="3.90.1200.10">
    <property type="match status" value="1"/>
</dbReference>
<dbReference type="Proteomes" id="UP000480151">
    <property type="component" value="Unassembled WGS sequence"/>
</dbReference>
<dbReference type="SUPFAM" id="SSF56112">
    <property type="entry name" value="Protein kinase-like (PK-like)"/>
    <property type="match status" value="1"/>
</dbReference>
<dbReference type="Pfam" id="PF01636">
    <property type="entry name" value="APH"/>
    <property type="match status" value="1"/>
</dbReference>
<keyword evidence="3" id="KW-1185">Reference proteome</keyword>
<proteinExistence type="predicted"/>
<reference evidence="2 3" key="1">
    <citation type="submission" date="2020-02" db="EMBL/GenBank/DDBJ databases">
        <authorList>
            <person name="Gao J."/>
            <person name="Sun J."/>
        </authorList>
    </citation>
    <scope>NUCLEOTIDE SEQUENCE [LARGE SCALE GENOMIC DNA]</scope>
    <source>
        <strain evidence="2 3">7124</strain>
    </source>
</reference>
<evidence type="ECO:0000259" key="1">
    <source>
        <dbReference type="Pfam" id="PF01636"/>
    </source>
</evidence>
<dbReference type="InterPro" id="IPR014255">
    <property type="entry name" value="Spore_coat_CotS"/>
</dbReference>
<dbReference type="AlphaFoldDB" id="A0A6M1PRG1"/>
<dbReference type="InterPro" id="IPR047175">
    <property type="entry name" value="CotS-like"/>
</dbReference>
<dbReference type="NCBIfam" id="TIGR02906">
    <property type="entry name" value="spore_CotS"/>
    <property type="match status" value="1"/>
</dbReference>
<keyword evidence="2" id="KW-0946">Virion</keyword>
<sequence length="331" mass="38950">MFHQLLQAASEQYGIAFSEFEILHKTGRTLVLAVKSPQGDYVLKVIFTSEQRLQFILEAEHFLRRRGIHIPEVFPALTGKPYFLWEGDRYVLQEKLRGAPFPPTTIEAVTRRAALLGSMHSSSLGFLSKHGPYTSEETLWLRTYRRELSSLKHWAGWYHNSRASKKKLILSFMDFFLEAGRELVERLERHAFFKSWIDAPLQKHFLCHGDFHSDNILTVGSSLYVIDFEFIRYDYPSKDIGRFLQGIMNRRKGWDPVWFNYLLNSYLRENPLHDGQLELMYIDLAFPHSFFRFTEKGGYRNMSLDEVEAYLQREHDKTVYFLQQIKGESSI</sequence>
<dbReference type="PANTHER" id="PTHR39179:SF1">
    <property type="entry name" value="SPORE COAT PROTEIN I"/>
    <property type="match status" value="1"/>
</dbReference>
<dbReference type="PANTHER" id="PTHR39179">
    <property type="entry name" value="SPORE COAT PROTEIN I"/>
    <property type="match status" value="1"/>
</dbReference>
<organism evidence="2 3">
    <name type="scientific">Paenibacillus apii</name>
    <dbReference type="NCBI Taxonomy" id="1850370"/>
    <lineage>
        <taxon>Bacteria</taxon>
        <taxon>Bacillati</taxon>
        <taxon>Bacillota</taxon>
        <taxon>Bacilli</taxon>
        <taxon>Bacillales</taxon>
        <taxon>Paenibacillaceae</taxon>
        <taxon>Paenibacillus</taxon>
    </lineage>
</organism>
<feature type="domain" description="Aminoglycoside phosphotransferase" evidence="1">
    <location>
        <begin position="33"/>
        <end position="267"/>
    </location>
</feature>
<comment type="caution">
    <text evidence="2">The sequence shown here is derived from an EMBL/GenBank/DDBJ whole genome shotgun (WGS) entry which is preliminary data.</text>
</comment>
<accession>A0A6M1PRG1</accession>
<dbReference type="RefSeq" id="WP_165097649.1">
    <property type="nucleotide sequence ID" value="NZ_JAAKGU010000004.1"/>
</dbReference>
<gene>
    <name evidence="2" type="ORF">G5B47_10490</name>
</gene>
<dbReference type="GO" id="GO:0042601">
    <property type="term" value="C:endospore-forming forespore"/>
    <property type="evidence" value="ECO:0007669"/>
    <property type="project" value="TreeGrafter"/>
</dbReference>
<dbReference type="EMBL" id="JAAKGU010000004">
    <property type="protein sequence ID" value="NGM82841.1"/>
    <property type="molecule type" value="Genomic_DNA"/>
</dbReference>
<dbReference type="InterPro" id="IPR002575">
    <property type="entry name" value="Aminoglycoside_PTrfase"/>
</dbReference>
<dbReference type="Gene3D" id="3.30.200.20">
    <property type="entry name" value="Phosphorylase Kinase, domain 1"/>
    <property type="match status" value="1"/>
</dbReference>
<evidence type="ECO:0000313" key="2">
    <source>
        <dbReference type="EMBL" id="NGM82841.1"/>
    </source>
</evidence>
<name>A0A6M1PRG1_9BACL</name>
<evidence type="ECO:0000313" key="3">
    <source>
        <dbReference type="Proteomes" id="UP000480151"/>
    </source>
</evidence>
<dbReference type="InterPro" id="IPR011009">
    <property type="entry name" value="Kinase-like_dom_sf"/>
</dbReference>